<protein>
    <submittedName>
        <fullName evidence="1">Uncharacterized protein</fullName>
    </submittedName>
</protein>
<gene>
    <name evidence="1" type="ORF">C1280_13300</name>
</gene>
<accession>A0A2Z3GWY9</accession>
<dbReference type="Proteomes" id="UP000245802">
    <property type="component" value="Chromosome"/>
</dbReference>
<proteinExistence type="predicted"/>
<dbReference type="EMBL" id="CP025958">
    <property type="protein sequence ID" value="AWM37878.1"/>
    <property type="molecule type" value="Genomic_DNA"/>
</dbReference>
<sequence>MPRNTEMIGHLESLKKKQEAGTTASSQYTTRLDVDTAIEFIEDCMAHDELPADGIRRILTFYYTLRKRGVAVGLGPVHRQILDDLCTATSSEIPEAIRNLIIEFGPQKLTQIRDALQVLKPADRKHT</sequence>
<dbReference type="RefSeq" id="WP_010043794.1">
    <property type="nucleotide sequence ID" value="NZ_CP025958.1"/>
</dbReference>
<dbReference type="KEGG" id="gog:C1280_13300"/>
<evidence type="ECO:0000313" key="1">
    <source>
        <dbReference type="EMBL" id="AWM37878.1"/>
    </source>
</evidence>
<organism evidence="1 2">
    <name type="scientific">Gemmata obscuriglobus</name>
    <dbReference type="NCBI Taxonomy" id="114"/>
    <lineage>
        <taxon>Bacteria</taxon>
        <taxon>Pseudomonadati</taxon>
        <taxon>Planctomycetota</taxon>
        <taxon>Planctomycetia</taxon>
        <taxon>Gemmatales</taxon>
        <taxon>Gemmataceae</taxon>
        <taxon>Gemmata</taxon>
    </lineage>
</organism>
<name>A0A2Z3GWY9_9BACT</name>
<reference evidence="1 2" key="1">
    <citation type="submission" date="2018-01" db="EMBL/GenBank/DDBJ databases">
        <title>G. obscuriglobus.</title>
        <authorList>
            <person name="Franke J."/>
            <person name="Blomberg W."/>
            <person name="Selmecki A."/>
        </authorList>
    </citation>
    <scope>NUCLEOTIDE SEQUENCE [LARGE SCALE GENOMIC DNA]</scope>
    <source>
        <strain evidence="1 2">DSM 5831</strain>
    </source>
</reference>
<keyword evidence="2" id="KW-1185">Reference proteome</keyword>
<dbReference type="AlphaFoldDB" id="A0A2Z3GWY9"/>
<evidence type="ECO:0000313" key="2">
    <source>
        <dbReference type="Proteomes" id="UP000245802"/>
    </source>
</evidence>